<feature type="compositionally biased region" description="Low complexity" evidence="14">
    <location>
        <begin position="1023"/>
        <end position="1042"/>
    </location>
</feature>
<feature type="transmembrane region" description="Helical" evidence="13">
    <location>
        <begin position="1325"/>
        <end position="1349"/>
    </location>
</feature>
<dbReference type="InterPro" id="IPR018184">
    <property type="entry name" value="Integrin_alpha_C_CS"/>
</dbReference>
<comment type="caution">
    <text evidence="18">The sequence shown here is derived from an EMBL/GenBank/DDBJ whole genome shotgun (WGS) entry which is preliminary data.</text>
</comment>
<dbReference type="InterPro" id="IPR000413">
    <property type="entry name" value="Integrin_alpha"/>
</dbReference>
<feature type="repeat" description="FG-GAP" evidence="12">
    <location>
        <begin position="543"/>
        <end position="605"/>
    </location>
</feature>
<evidence type="ECO:0000256" key="3">
    <source>
        <dbReference type="ARBA" id="ARBA00022692"/>
    </source>
</evidence>
<feature type="domain" description="Integrin alpha second immunoglobulin-like" evidence="16">
    <location>
        <begin position="751"/>
        <end position="879"/>
    </location>
</feature>
<evidence type="ECO:0000256" key="9">
    <source>
        <dbReference type="ARBA" id="ARBA00023136"/>
    </source>
</evidence>
<evidence type="ECO:0000256" key="1">
    <source>
        <dbReference type="ARBA" id="ARBA00004479"/>
    </source>
</evidence>
<feature type="domain" description="Integrin alpha third immunoglobulin-like" evidence="17">
    <location>
        <begin position="900"/>
        <end position="1000"/>
    </location>
</feature>
<protein>
    <recommendedName>
        <fullName evidence="20">Integrin alpha-PS2</fullName>
    </recommendedName>
</protein>
<dbReference type="PROSITE" id="PS00242">
    <property type="entry name" value="INTEGRIN_ALPHA"/>
    <property type="match status" value="1"/>
</dbReference>
<evidence type="ECO:0008006" key="20">
    <source>
        <dbReference type="Google" id="ProtNLM"/>
    </source>
</evidence>
<feature type="repeat" description="FG-GAP" evidence="12">
    <location>
        <begin position="479"/>
        <end position="537"/>
    </location>
</feature>
<dbReference type="InterPro" id="IPR013649">
    <property type="entry name" value="Integrin_alpha_Ig-like_1"/>
</dbReference>
<dbReference type="EMBL" id="CAXKWB010006623">
    <property type="protein sequence ID" value="CAL4083658.1"/>
    <property type="molecule type" value="Genomic_DNA"/>
</dbReference>
<feature type="repeat" description="FG-GAP" evidence="12">
    <location>
        <begin position="23"/>
        <end position="90"/>
    </location>
</feature>
<feature type="signal peptide" evidence="13">
    <location>
        <begin position="1"/>
        <end position="21"/>
    </location>
</feature>
<organism evidence="18 19">
    <name type="scientific">Meganyctiphanes norvegica</name>
    <name type="common">Northern krill</name>
    <name type="synonym">Thysanopoda norvegica</name>
    <dbReference type="NCBI Taxonomy" id="48144"/>
    <lineage>
        <taxon>Eukaryota</taxon>
        <taxon>Metazoa</taxon>
        <taxon>Ecdysozoa</taxon>
        <taxon>Arthropoda</taxon>
        <taxon>Crustacea</taxon>
        <taxon>Multicrustacea</taxon>
        <taxon>Malacostraca</taxon>
        <taxon>Eumalacostraca</taxon>
        <taxon>Eucarida</taxon>
        <taxon>Euphausiacea</taxon>
        <taxon>Euphausiidae</taxon>
        <taxon>Meganyctiphanes</taxon>
    </lineage>
</organism>
<dbReference type="GO" id="GO:0007160">
    <property type="term" value="P:cell-matrix adhesion"/>
    <property type="evidence" value="ECO:0007669"/>
    <property type="project" value="TreeGrafter"/>
</dbReference>
<sequence>MCDRTPLFGLVLVNLFLCSLGFNLDIGSHVLHTGDQADSMFGFSVAQHMDGDIARLLVGAPEMDTPQKERGVDRAGGVMQCSPDIDNQCDYLPFDRNGNNVHPLGQQLDSKSGQWFGATVRSSGTDGTVVACAPRYVWYTESLTRREPVGTCYVARQGLTDFQEFSPCRTRHWGYHRQGSCQAGFDAAITKDGQRMFIGAPGAFYWQGQIHSQSLSERIDYQMTWEGPAKDDDQYLGYSLTVGDFTGSGVQDVALGVPKGLNYTGKELFLDSSNDTEVNTTVEERIKRETNESGESDESDITLTWVTDSPITSTIPTTTTTVLPNTTPKLTWLQWFEKYMLFLPNQVEGYKSTDLKAFDQKSSAEPSYAGYSLASGEFDGSRGVDVAIGIPRCHGPCEDMLCGKIALYSHDLMPLYNITGDQLGSYFGYALATVDFNGDGLDDIVVGAPMHTDYSDREMKFETGRVHVLQQNQVHKFATMIQFDGTVSRGRFGLSVTAIGDINIDGFADLAVGAPYGGDDGKGAVFIYHGGRRASKDMSKPAQVIYASEVSNSLSTFGWSLSGGLDMDNNQYPDLLIGAYQANSAVLLKSRPIVNLFNHSLTFLLEGNTIDIESSNLDGSGCRSLSGDLVHCVMLRLCLAYRGLGVPNNMEIEVDYMLDDKQAIEPRLSFISNDQRKFEERIKLKKETLKCKSHEVYVKQDPNDKLTPMTADVSYRLVEPNYSRSKRDLSPILNQREKASLSDSITIQKNCGKDNVCIPDLTLVFTAPDSIVIGMNQQLEVDVRVRNDGEDAFGSRVYVSVPRGLLYNKYILKDNTSVTCAPRTTESGGSTELVCDIGNPLPQHKGVHFTVLFQQAGGDIEDSKFEFLVSANSTNAENDRTAGDNVILKTVVVDADTELALSGSSAPETIEYNRTLYVYRNILVHEADLGPEITHKYGFVNDGPSDIAEAEIVILWPSKTKNGNDLLYLLEQPETTNVKCDRVHGVNHLNLNLIQRRVVSGELTGSSEETATIEIAEESSGTIYTSGGAASGGSYSSSSSNSRGGGSYSSGSEESYSSSSSGSSRSSSSSGGGYNSVSSGSNNGQGSYISESSSSDGSHSSGGNAGGGSYSSEVSYSGGDGYSSGGGRGGGGGSYSSGSNSSYSYSSSSGGGGDGSGSSSSSSSSRTYSSGSSSKTSYSSSSSEGSKTSYSSSSGDSWSSEDGNNENELVRRRRTRQVSPDEDWELMSRNCGPTECTRIRCVTGPMAEKDDLYIYIRSRLVIKTIEEDSMVRSLYPYEDVTLSSRMVARVTKLPHGVSTEALEIRHLDVTTPVSPAKSLDEAPPIPWWVIVLATMAGVLILLLIILILWKVGFFRRNRPACTSANNNDD</sequence>
<dbReference type="InterPro" id="IPR032695">
    <property type="entry name" value="Integrin_dom_sf"/>
</dbReference>
<keyword evidence="8 13" id="KW-0401">Integrin</keyword>
<dbReference type="GO" id="GO:0005178">
    <property type="term" value="F:integrin binding"/>
    <property type="evidence" value="ECO:0007669"/>
    <property type="project" value="TreeGrafter"/>
</dbReference>
<dbReference type="PRINTS" id="PR01185">
    <property type="entry name" value="INTEGRINA"/>
</dbReference>
<feature type="compositionally biased region" description="Low complexity" evidence="14">
    <location>
        <begin position="1157"/>
        <end position="1200"/>
    </location>
</feature>
<dbReference type="Gene3D" id="2.60.40.1530">
    <property type="entry name" value="ntegrin, alpha v. Chain A, domain 4"/>
    <property type="match status" value="2"/>
</dbReference>
<feature type="repeat" description="FG-GAP" evidence="12">
    <location>
        <begin position="100"/>
        <end position="164"/>
    </location>
</feature>
<dbReference type="Gene3D" id="2.60.40.1460">
    <property type="entry name" value="Integrin domains. Chain A, domain 2"/>
    <property type="match status" value="1"/>
</dbReference>
<dbReference type="InterPro" id="IPR048286">
    <property type="entry name" value="Integrin_alpha_Ig-like_3"/>
</dbReference>
<evidence type="ECO:0000256" key="4">
    <source>
        <dbReference type="ARBA" id="ARBA00022729"/>
    </source>
</evidence>
<dbReference type="GO" id="GO:0007157">
    <property type="term" value="P:heterophilic cell-cell adhesion via plasma membrane cell adhesion molecules"/>
    <property type="evidence" value="ECO:0007669"/>
    <property type="project" value="UniProtKB-ARBA"/>
</dbReference>
<feature type="domain" description="Integrin alpha first immunoglubulin-like" evidence="15">
    <location>
        <begin position="590"/>
        <end position="750"/>
    </location>
</feature>
<keyword evidence="11" id="KW-0325">Glycoprotein</keyword>
<feature type="repeat" description="FG-GAP" evidence="12">
    <location>
        <begin position="414"/>
        <end position="478"/>
    </location>
</feature>
<dbReference type="Pfam" id="PF01839">
    <property type="entry name" value="FG-GAP"/>
    <property type="match status" value="2"/>
</dbReference>
<evidence type="ECO:0000256" key="13">
    <source>
        <dbReference type="RuleBase" id="RU003762"/>
    </source>
</evidence>
<keyword evidence="5" id="KW-0677">Repeat</keyword>
<comment type="subcellular location">
    <subcellularLocation>
        <location evidence="1 13">Membrane</location>
        <topology evidence="1 13">Single-pass type I membrane protein</topology>
    </subcellularLocation>
</comment>
<keyword evidence="10 13" id="KW-0675">Receptor</keyword>
<feature type="compositionally biased region" description="Low complexity" evidence="14">
    <location>
        <begin position="1049"/>
        <end position="1102"/>
    </location>
</feature>
<dbReference type="GO" id="GO:0048513">
    <property type="term" value="P:animal organ development"/>
    <property type="evidence" value="ECO:0007669"/>
    <property type="project" value="UniProtKB-ARBA"/>
</dbReference>
<feature type="compositionally biased region" description="Gly residues" evidence="14">
    <location>
        <begin position="1118"/>
        <end position="1135"/>
    </location>
</feature>
<evidence type="ECO:0000256" key="7">
    <source>
        <dbReference type="ARBA" id="ARBA00022989"/>
    </source>
</evidence>
<name>A0AAV2QJX2_MEGNR</name>
<evidence type="ECO:0000256" key="5">
    <source>
        <dbReference type="ARBA" id="ARBA00022737"/>
    </source>
</evidence>
<dbReference type="PANTHER" id="PTHR23220:SF133">
    <property type="entry name" value="INTEGRIN ALPHA-PS2"/>
    <property type="match status" value="1"/>
</dbReference>
<dbReference type="GO" id="GO:0033627">
    <property type="term" value="P:cell adhesion mediated by integrin"/>
    <property type="evidence" value="ECO:0007669"/>
    <property type="project" value="TreeGrafter"/>
</dbReference>
<dbReference type="GO" id="GO:0009897">
    <property type="term" value="C:external side of plasma membrane"/>
    <property type="evidence" value="ECO:0007669"/>
    <property type="project" value="TreeGrafter"/>
</dbReference>
<dbReference type="Pfam" id="PF20805">
    <property type="entry name" value="Integrin_A_Ig_2"/>
    <property type="match status" value="1"/>
</dbReference>
<evidence type="ECO:0000313" key="18">
    <source>
        <dbReference type="EMBL" id="CAL4083658.1"/>
    </source>
</evidence>
<keyword evidence="3 13" id="KW-0812">Transmembrane</keyword>
<evidence type="ECO:0000256" key="8">
    <source>
        <dbReference type="ARBA" id="ARBA00023037"/>
    </source>
</evidence>
<keyword evidence="6 13" id="KW-0130">Cell adhesion</keyword>
<dbReference type="InterPro" id="IPR013517">
    <property type="entry name" value="FG-GAP"/>
</dbReference>
<dbReference type="InterPro" id="IPR048285">
    <property type="entry name" value="Integrin_alpha_Ig-like_2"/>
</dbReference>
<evidence type="ECO:0000313" key="19">
    <source>
        <dbReference type="Proteomes" id="UP001497623"/>
    </source>
</evidence>
<dbReference type="GO" id="GO:0008305">
    <property type="term" value="C:integrin complex"/>
    <property type="evidence" value="ECO:0007669"/>
    <property type="project" value="InterPro"/>
</dbReference>
<keyword evidence="9 13" id="KW-0472">Membrane</keyword>
<dbReference type="PANTHER" id="PTHR23220">
    <property type="entry name" value="INTEGRIN ALPHA"/>
    <property type="match status" value="1"/>
</dbReference>
<dbReference type="Pfam" id="PF20806">
    <property type="entry name" value="Integrin_A_Ig_3"/>
    <property type="match status" value="2"/>
</dbReference>
<dbReference type="Gene3D" id="2.60.40.1510">
    <property type="entry name" value="ntegrin, alpha v. Chain A, domain 3"/>
    <property type="match status" value="1"/>
</dbReference>
<dbReference type="Pfam" id="PF08441">
    <property type="entry name" value="Integrin_A_Ig_1"/>
    <property type="match status" value="1"/>
</dbReference>
<evidence type="ECO:0000256" key="12">
    <source>
        <dbReference type="PROSITE-ProRule" id="PRU00803"/>
    </source>
</evidence>
<dbReference type="InterPro" id="IPR028994">
    <property type="entry name" value="Integrin_alpha_N"/>
</dbReference>
<evidence type="ECO:0000259" key="15">
    <source>
        <dbReference type="Pfam" id="PF08441"/>
    </source>
</evidence>
<dbReference type="SUPFAM" id="SSF69318">
    <property type="entry name" value="Integrin alpha N-terminal domain"/>
    <property type="match status" value="2"/>
</dbReference>
<dbReference type="Proteomes" id="UP001497623">
    <property type="component" value="Unassembled WGS sequence"/>
</dbReference>
<evidence type="ECO:0000256" key="6">
    <source>
        <dbReference type="ARBA" id="ARBA00022889"/>
    </source>
</evidence>
<evidence type="ECO:0000256" key="10">
    <source>
        <dbReference type="ARBA" id="ARBA00023170"/>
    </source>
</evidence>
<dbReference type="Gene3D" id="1.20.5.930">
    <property type="entry name" value="Bicelle-embedded integrin alpha(iib) transmembrane segment"/>
    <property type="match status" value="1"/>
</dbReference>
<dbReference type="SMART" id="SM00191">
    <property type="entry name" value="Int_alpha"/>
    <property type="match status" value="6"/>
</dbReference>
<reference evidence="18 19" key="1">
    <citation type="submission" date="2024-05" db="EMBL/GenBank/DDBJ databases">
        <authorList>
            <person name="Wallberg A."/>
        </authorList>
    </citation>
    <scope>NUCLEOTIDE SEQUENCE [LARGE SCALE GENOMIC DNA]</scope>
</reference>
<evidence type="ECO:0000256" key="14">
    <source>
        <dbReference type="SAM" id="MobiDB-lite"/>
    </source>
</evidence>
<feature type="chain" id="PRO_5043113678" description="Integrin alpha-PS2" evidence="13">
    <location>
        <begin position="22"/>
        <end position="1369"/>
    </location>
</feature>
<evidence type="ECO:0000256" key="2">
    <source>
        <dbReference type="ARBA" id="ARBA00008054"/>
    </source>
</evidence>
<dbReference type="SUPFAM" id="SSF69179">
    <property type="entry name" value="Integrin domains"/>
    <property type="match status" value="3"/>
</dbReference>
<keyword evidence="4 13" id="KW-0732">Signal</keyword>
<keyword evidence="19" id="KW-1185">Reference proteome</keyword>
<evidence type="ECO:0000259" key="16">
    <source>
        <dbReference type="Pfam" id="PF20805"/>
    </source>
</evidence>
<dbReference type="PROSITE" id="PS51470">
    <property type="entry name" value="FG_GAP"/>
    <property type="match status" value="5"/>
</dbReference>
<feature type="region of interest" description="Disordered" evidence="14">
    <location>
        <begin position="1023"/>
        <end position="1222"/>
    </location>
</feature>
<evidence type="ECO:0000259" key="17">
    <source>
        <dbReference type="Pfam" id="PF20806"/>
    </source>
</evidence>
<keyword evidence="7 13" id="KW-1133">Transmembrane helix</keyword>
<accession>A0AAV2QJX2</accession>
<gene>
    <name evidence="18" type="ORF">MNOR_LOCUS12199</name>
</gene>
<dbReference type="InterPro" id="IPR013519">
    <property type="entry name" value="Int_alpha_beta-p"/>
</dbReference>
<evidence type="ECO:0000256" key="11">
    <source>
        <dbReference type="ARBA" id="ARBA00023180"/>
    </source>
</evidence>
<dbReference type="GO" id="GO:0007229">
    <property type="term" value="P:integrin-mediated signaling pathway"/>
    <property type="evidence" value="ECO:0007669"/>
    <property type="project" value="UniProtKB-KW"/>
</dbReference>
<feature type="compositionally biased region" description="Low complexity" evidence="14">
    <location>
        <begin position="1136"/>
        <end position="1148"/>
    </location>
</feature>
<feature type="domain" description="Integrin alpha third immunoglobulin-like" evidence="17">
    <location>
        <begin position="1224"/>
        <end position="1315"/>
    </location>
</feature>
<comment type="similarity">
    <text evidence="2 13">Belongs to the integrin alpha chain family.</text>
</comment>
<proteinExistence type="inferred from homology"/>
<dbReference type="Gene3D" id="2.130.10.130">
    <property type="entry name" value="Integrin alpha, N-terminal"/>
    <property type="match status" value="2"/>
</dbReference>